<keyword evidence="9" id="KW-0460">Magnesium</keyword>
<dbReference type="Proteomes" id="UP000009336">
    <property type="component" value="Unassembled WGS sequence"/>
</dbReference>
<evidence type="ECO:0000256" key="5">
    <source>
        <dbReference type="ARBA" id="ARBA00022723"/>
    </source>
</evidence>
<reference evidence="19 20" key="1">
    <citation type="journal article" date="2012" name="BMC Genomics">
        <title>Comparative genomics of bacteria in the genus Providencia isolated from wild Drosophila melanogaster.</title>
        <authorList>
            <person name="Galac M.R."/>
            <person name="Lazzaro B.P."/>
        </authorList>
    </citation>
    <scope>NUCLEOTIDE SEQUENCE [LARGE SCALE GENOMIC DNA]</scope>
    <source>
        <strain evidence="19 20">DSM 19968</strain>
    </source>
</reference>
<comment type="pathway">
    <text evidence="1">Sulfur metabolism; glutathione metabolism.</text>
</comment>
<dbReference type="FunFam" id="3.30.1490.330:FF:000001">
    <property type="entry name" value="Bifunctional glutathionylspermidine synthetase/amidase"/>
    <property type="match status" value="1"/>
</dbReference>
<dbReference type="GO" id="GO:0046872">
    <property type="term" value="F:metal ion binding"/>
    <property type="evidence" value="ECO:0007669"/>
    <property type="project" value="UniProtKB-KW"/>
</dbReference>
<dbReference type="NCBIfam" id="NF007801">
    <property type="entry name" value="PRK10507.1"/>
    <property type="match status" value="1"/>
</dbReference>
<keyword evidence="10" id="KW-0558">Oxidation</keyword>
<comment type="subunit">
    <text evidence="3">Homodimer.</text>
</comment>
<comment type="pathway">
    <text evidence="14">Amine and polyamine metabolism; spermidine metabolism.</text>
</comment>
<dbReference type="EC" id="3.5.1.78" evidence="15"/>
<evidence type="ECO:0000256" key="10">
    <source>
        <dbReference type="ARBA" id="ARBA00023097"/>
    </source>
</evidence>
<dbReference type="RefSeq" id="WP_008911133.1">
    <property type="nucleotide sequence ID" value="NZ_KB233222.1"/>
</dbReference>
<dbReference type="GO" id="GO:0008885">
    <property type="term" value="F:glutathionylspermidine synthase activity"/>
    <property type="evidence" value="ECO:0007669"/>
    <property type="project" value="UniProtKB-EC"/>
</dbReference>
<accession>K8WZW2</accession>
<evidence type="ECO:0000256" key="1">
    <source>
        <dbReference type="ARBA" id="ARBA00005115"/>
    </source>
</evidence>
<keyword evidence="11" id="KW-0511">Multifunctional enzyme</keyword>
<dbReference type="STRING" id="1141662.OOA_05506"/>
<dbReference type="PANTHER" id="PTHR30094">
    <property type="entry name" value="BIFUNCTIONAL GLUTATHIONYLSPERMIDINE SYNTHETASE/AMIDASE-RELATED"/>
    <property type="match status" value="1"/>
</dbReference>
<evidence type="ECO:0000256" key="16">
    <source>
        <dbReference type="ARBA" id="ARBA00066986"/>
    </source>
</evidence>
<evidence type="ECO:0000256" key="15">
    <source>
        <dbReference type="ARBA" id="ARBA00066814"/>
    </source>
</evidence>
<dbReference type="AlphaFoldDB" id="K8WZW2"/>
<dbReference type="PROSITE" id="PS50911">
    <property type="entry name" value="CHAP"/>
    <property type="match status" value="1"/>
</dbReference>
<evidence type="ECO:0000256" key="2">
    <source>
        <dbReference type="ARBA" id="ARBA00008227"/>
    </source>
</evidence>
<dbReference type="SUPFAM" id="SSF52440">
    <property type="entry name" value="PreATP-grasp domain"/>
    <property type="match status" value="1"/>
</dbReference>
<sequence length="629" mass="72237">MNLIITEHQPFGTLLGYAPGGVAIYSSDYNSLSELDKNDDISFRSYIGNEYMGYKWQCVEFARRFLYLNHGVVFTDVGMAYELFSLRFLRHAVDDGILPLEAFSNGSQVKPVAGSLLVWGEGGEFTKTGHVAIITQVYEDKIRIVEQNVIHHKLPSGQQWTRELPLIFDNGVYTLKDTFSDTHILGWMVQTDNNQYAYIEPEVNPKLMQLHLSNLDNKVDFSKKWLDESNPIEQAYVKASHGHKLNANPHEYFTISTTAESKLMQATNEVHLMYLHATEKVLKNDNLLKLFDIPKILWPRIRRSWQNRRHDMITGRLDFCMDERGLKVYEYNADSASCHTETGIIIDKWAQVAQLTTGRDPGARLIEMLTDTWKHSSAKPFIHIMQDADSEEDYHALFMARTITDAGFECKIIHGFDELVWDETGQVLDGEGRVLKCVWKTWAWETALEQIREESEHDAEHPALPVRTGHPHHNDVRLIDVLLKPEICIFEPLWTSIPSNKAILPILWSLFPHHPYLLDTDFEINDELRETGYAVKPIAGRCGNNIGLVDHLDEIIDKTCGKFNQQENIYQQLWCLPKVADRYIQVCTFTVGGHYGGVCLRSDPSLVIKKDSDMEPLWILDDEDFLKQP</sequence>
<keyword evidence="7 19" id="KW-0378">Hydrolase</keyword>
<evidence type="ECO:0000256" key="17">
    <source>
        <dbReference type="ARBA" id="ARBA00068488"/>
    </source>
</evidence>
<evidence type="ECO:0000313" key="19">
    <source>
        <dbReference type="EMBL" id="EKT62907.1"/>
    </source>
</evidence>
<evidence type="ECO:0000313" key="20">
    <source>
        <dbReference type="Proteomes" id="UP000009336"/>
    </source>
</evidence>
<dbReference type="InterPro" id="IPR038765">
    <property type="entry name" value="Papain-like_cys_pep_sf"/>
</dbReference>
<keyword evidence="20" id="KW-1185">Reference proteome</keyword>
<evidence type="ECO:0000256" key="4">
    <source>
        <dbReference type="ARBA" id="ARBA00022598"/>
    </source>
</evidence>
<dbReference type="InterPro" id="IPR051705">
    <property type="entry name" value="Gsp_Synthetase/Amidase"/>
</dbReference>
<evidence type="ECO:0000256" key="11">
    <source>
        <dbReference type="ARBA" id="ARBA00023268"/>
    </source>
</evidence>
<evidence type="ECO:0000256" key="14">
    <source>
        <dbReference type="ARBA" id="ARBA00060662"/>
    </source>
</evidence>
<evidence type="ECO:0000256" key="12">
    <source>
        <dbReference type="ARBA" id="ARBA00050087"/>
    </source>
</evidence>
<dbReference type="SUPFAM" id="SSF56059">
    <property type="entry name" value="Glutathione synthetase ATP-binding domain-like"/>
    <property type="match status" value="1"/>
</dbReference>
<dbReference type="GO" id="GO:0005524">
    <property type="term" value="F:ATP binding"/>
    <property type="evidence" value="ECO:0007669"/>
    <property type="project" value="UniProtKB-KW"/>
</dbReference>
<feature type="domain" description="Peptidase C51" evidence="18">
    <location>
        <begin position="33"/>
        <end position="175"/>
    </location>
</feature>
<name>K8WZW2_9GAMM</name>
<keyword evidence="6" id="KW-0547">Nucleotide-binding</keyword>
<evidence type="ECO:0000256" key="3">
    <source>
        <dbReference type="ARBA" id="ARBA00011738"/>
    </source>
</evidence>
<comment type="caution">
    <text evidence="19">The sequence shown here is derived from an EMBL/GenBank/DDBJ whole genome shotgun (WGS) entry which is preliminary data.</text>
</comment>
<evidence type="ECO:0000259" key="18">
    <source>
        <dbReference type="PROSITE" id="PS50911"/>
    </source>
</evidence>
<evidence type="ECO:0000256" key="13">
    <source>
        <dbReference type="ARBA" id="ARBA00052157"/>
    </source>
</evidence>
<keyword evidence="8" id="KW-0067">ATP-binding</keyword>
<dbReference type="InterPro" id="IPR007921">
    <property type="entry name" value="CHAP_dom"/>
</dbReference>
<comment type="catalytic activity">
    <reaction evidence="13">
        <text>glutathionylspermidine + H2O = spermidine + glutathione</text>
        <dbReference type="Rhea" id="RHEA:17173"/>
        <dbReference type="ChEBI" id="CHEBI:15377"/>
        <dbReference type="ChEBI" id="CHEBI:57834"/>
        <dbReference type="ChEBI" id="CHEBI:57835"/>
        <dbReference type="ChEBI" id="CHEBI:57925"/>
        <dbReference type="EC" id="3.5.1.78"/>
    </reaction>
</comment>
<keyword evidence="5" id="KW-0479">Metal-binding</keyword>
<protein>
    <recommendedName>
        <fullName evidence="17">Bifunctional glutathionylspermidine synthetase/amidase</fullName>
        <ecNumber evidence="15">3.5.1.78</ecNumber>
        <ecNumber evidence="16">6.3.1.8</ecNumber>
    </recommendedName>
</protein>
<evidence type="ECO:0000256" key="6">
    <source>
        <dbReference type="ARBA" id="ARBA00022741"/>
    </source>
</evidence>
<dbReference type="EMBL" id="AKKL01000016">
    <property type="protein sequence ID" value="EKT62907.1"/>
    <property type="molecule type" value="Genomic_DNA"/>
</dbReference>
<dbReference type="Pfam" id="PF03738">
    <property type="entry name" value="GSP_synth"/>
    <property type="match status" value="1"/>
</dbReference>
<dbReference type="PATRIC" id="fig|1141662.3.peg.1118"/>
<dbReference type="Gene3D" id="3.90.1720.10">
    <property type="entry name" value="endopeptidase domain like (from Nostoc punctiforme)"/>
    <property type="match status" value="1"/>
</dbReference>
<dbReference type="EC" id="6.3.1.8" evidence="16"/>
<comment type="similarity">
    <text evidence="2">In the C-terminal section; belongs to the glutathionylspermidine synthase preATP-grasp family.</text>
</comment>
<dbReference type="SUPFAM" id="SSF54001">
    <property type="entry name" value="Cysteine proteinases"/>
    <property type="match status" value="1"/>
</dbReference>
<evidence type="ECO:0000256" key="9">
    <source>
        <dbReference type="ARBA" id="ARBA00022842"/>
    </source>
</evidence>
<keyword evidence="4" id="KW-0436">Ligase</keyword>
<dbReference type="InterPro" id="IPR016185">
    <property type="entry name" value="PreATP-grasp_dom_sf"/>
</dbReference>
<gene>
    <name evidence="19" type="ORF">OOA_05506</name>
</gene>
<comment type="catalytic activity">
    <reaction evidence="12">
        <text>spermidine + glutathione + ATP = glutathionylspermidine + ADP + phosphate + H(+)</text>
        <dbReference type="Rhea" id="RHEA:21272"/>
        <dbReference type="ChEBI" id="CHEBI:15378"/>
        <dbReference type="ChEBI" id="CHEBI:30616"/>
        <dbReference type="ChEBI" id="CHEBI:43474"/>
        <dbReference type="ChEBI" id="CHEBI:57834"/>
        <dbReference type="ChEBI" id="CHEBI:57835"/>
        <dbReference type="ChEBI" id="CHEBI:57925"/>
        <dbReference type="ChEBI" id="CHEBI:456216"/>
        <dbReference type="EC" id="6.3.1.8"/>
    </reaction>
</comment>
<dbReference type="FunFam" id="3.90.1720.10:FF:000004">
    <property type="entry name" value="Bifunctional glutathionylspermidine synthetase/amidase"/>
    <property type="match status" value="1"/>
</dbReference>
<dbReference type="InterPro" id="IPR005494">
    <property type="entry name" value="GSPS_pre-ATP-grasp-like_dom"/>
</dbReference>
<dbReference type="Gene3D" id="3.30.1490.330">
    <property type="match status" value="1"/>
</dbReference>
<proteinExistence type="inferred from homology"/>
<organism evidence="19 20">
    <name type="scientific">Providencia burhodogranariea DSM 19968</name>
    <dbReference type="NCBI Taxonomy" id="1141662"/>
    <lineage>
        <taxon>Bacteria</taxon>
        <taxon>Pseudomonadati</taxon>
        <taxon>Pseudomonadota</taxon>
        <taxon>Gammaproteobacteria</taxon>
        <taxon>Enterobacterales</taxon>
        <taxon>Morganellaceae</taxon>
        <taxon>Providencia</taxon>
    </lineage>
</organism>
<dbReference type="eggNOG" id="COG0754">
    <property type="taxonomic scope" value="Bacteria"/>
</dbReference>
<dbReference type="GO" id="GO:0008884">
    <property type="term" value="F:glutathionylspermidine amidase activity"/>
    <property type="evidence" value="ECO:0007669"/>
    <property type="project" value="UniProtKB-EC"/>
</dbReference>
<evidence type="ECO:0000256" key="7">
    <source>
        <dbReference type="ARBA" id="ARBA00022801"/>
    </source>
</evidence>
<dbReference type="OrthoDB" id="9765517at2"/>
<dbReference type="HOGENOM" id="CLU_478805_0_0_6"/>
<dbReference type="PANTHER" id="PTHR30094:SF0">
    <property type="entry name" value="BIFUNCTIONAL GLUTATHIONYLSPERMIDINE SYNTHETASE_AMIDASE-RELATED"/>
    <property type="match status" value="1"/>
</dbReference>
<evidence type="ECO:0000256" key="8">
    <source>
        <dbReference type="ARBA" id="ARBA00022840"/>
    </source>
</evidence>
<dbReference type="Pfam" id="PF05257">
    <property type="entry name" value="CHAP"/>
    <property type="match status" value="1"/>
</dbReference>